<name>A0A511QJ50_9VIBR</name>
<accession>A0A511QJ50</accession>
<dbReference type="RefSeq" id="WP_145993925.1">
    <property type="nucleotide sequence ID" value="NZ_BAOJ01000226.1"/>
</dbReference>
<sequence>MFSFFKTNQAKRLKKQHSMLLEQAMLAQRRGDIRAYSRLTAEAEELYTRIKPLSSD</sequence>
<gene>
    <name evidence="1" type="ORF">VSA01S_32080</name>
</gene>
<comment type="caution">
    <text evidence="1">The sequence shown here is derived from an EMBL/GenBank/DDBJ whole genome shotgun (WGS) entry which is preliminary data.</text>
</comment>
<dbReference type="Proteomes" id="UP000321922">
    <property type="component" value="Unassembled WGS sequence"/>
</dbReference>
<keyword evidence="2" id="KW-1185">Reference proteome</keyword>
<protein>
    <recommendedName>
        <fullName evidence="3">Lacal_2735 family protein</fullName>
    </recommendedName>
</protein>
<evidence type="ECO:0000313" key="1">
    <source>
        <dbReference type="EMBL" id="GEM77096.1"/>
    </source>
</evidence>
<proteinExistence type="predicted"/>
<evidence type="ECO:0008006" key="3">
    <source>
        <dbReference type="Google" id="ProtNLM"/>
    </source>
</evidence>
<dbReference type="OrthoDB" id="292170at2"/>
<evidence type="ECO:0000313" key="2">
    <source>
        <dbReference type="Proteomes" id="UP000321922"/>
    </source>
</evidence>
<dbReference type="EMBL" id="BJXJ01000040">
    <property type="protein sequence ID" value="GEM77096.1"/>
    <property type="molecule type" value="Genomic_DNA"/>
</dbReference>
<dbReference type="Pfam" id="PF20027">
    <property type="entry name" value="DUF6435"/>
    <property type="match status" value="1"/>
</dbReference>
<dbReference type="AlphaFoldDB" id="A0A511QJ50"/>
<organism evidence="1 2">
    <name type="scientific">Vibrio sagamiensis NBRC 104589</name>
    <dbReference type="NCBI Taxonomy" id="1219064"/>
    <lineage>
        <taxon>Bacteria</taxon>
        <taxon>Pseudomonadati</taxon>
        <taxon>Pseudomonadota</taxon>
        <taxon>Gammaproteobacteria</taxon>
        <taxon>Vibrionales</taxon>
        <taxon>Vibrionaceae</taxon>
        <taxon>Vibrio</taxon>
    </lineage>
</organism>
<dbReference type="NCBIfam" id="NF033487">
    <property type="entry name" value="Lacal_2735_fam"/>
    <property type="match status" value="1"/>
</dbReference>
<dbReference type="InterPro" id="IPR045493">
    <property type="entry name" value="DUF6435"/>
</dbReference>
<reference evidence="1 2" key="1">
    <citation type="submission" date="2019-07" db="EMBL/GenBank/DDBJ databases">
        <title>Whole genome shotgun sequence of Vibrio sagamiensis NBRC 104589.</title>
        <authorList>
            <person name="Hosoyama A."/>
            <person name="Uohara A."/>
            <person name="Ohji S."/>
            <person name="Ichikawa N."/>
        </authorList>
    </citation>
    <scope>NUCLEOTIDE SEQUENCE [LARGE SCALE GENOMIC DNA]</scope>
    <source>
        <strain evidence="1 2">NBRC 104589</strain>
    </source>
</reference>